<reference evidence="4 5" key="1">
    <citation type="journal article" date="2018" name="Mol. Biol. Evol.">
        <title>Analysis of the draft genome of the red seaweed Gracilariopsis chorda provides insights into genome size evolution in Rhodophyta.</title>
        <authorList>
            <person name="Lee J."/>
            <person name="Yang E.C."/>
            <person name="Graf L."/>
            <person name="Yang J.H."/>
            <person name="Qiu H."/>
            <person name="Zel Zion U."/>
            <person name="Chan C.X."/>
            <person name="Stephens T.G."/>
            <person name="Weber A.P.M."/>
            <person name="Boo G.H."/>
            <person name="Boo S.M."/>
            <person name="Kim K.M."/>
            <person name="Shin Y."/>
            <person name="Jung M."/>
            <person name="Lee S.J."/>
            <person name="Yim H.S."/>
            <person name="Lee J.H."/>
            <person name="Bhattacharya D."/>
            <person name="Yoon H.S."/>
        </authorList>
    </citation>
    <scope>NUCLEOTIDE SEQUENCE [LARGE SCALE GENOMIC DNA]</scope>
    <source>
        <strain evidence="4 5">SKKU-2015</strain>
        <tissue evidence="4">Whole body</tissue>
    </source>
</reference>
<dbReference type="SMART" id="SM00382">
    <property type="entry name" value="AAA"/>
    <property type="match status" value="2"/>
</dbReference>
<organism evidence="4 5">
    <name type="scientific">Gracilariopsis chorda</name>
    <dbReference type="NCBI Taxonomy" id="448386"/>
    <lineage>
        <taxon>Eukaryota</taxon>
        <taxon>Rhodophyta</taxon>
        <taxon>Florideophyceae</taxon>
        <taxon>Rhodymeniophycidae</taxon>
        <taxon>Gracilariales</taxon>
        <taxon>Gracilariaceae</taxon>
        <taxon>Gracilariopsis</taxon>
    </lineage>
</organism>
<dbReference type="InterPro" id="IPR027417">
    <property type="entry name" value="P-loop_NTPase"/>
</dbReference>
<dbReference type="SUPFAM" id="SSF52540">
    <property type="entry name" value="P-loop containing nucleoside triphosphate hydrolases"/>
    <property type="match status" value="2"/>
</dbReference>
<keyword evidence="1" id="KW-0547">Nucleotide-binding</keyword>
<comment type="caution">
    <text evidence="4">The sequence shown here is derived from an EMBL/GenBank/DDBJ whole genome shotgun (WGS) entry which is preliminary data.</text>
</comment>
<feature type="domain" description="AAA+ ATPase" evidence="3">
    <location>
        <begin position="301"/>
        <end position="428"/>
    </location>
</feature>
<evidence type="ECO:0000313" key="5">
    <source>
        <dbReference type="Proteomes" id="UP000247409"/>
    </source>
</evidence>
<accession>A0A2V3J2V3</accession>
<dbReference type="Pfam" id="PF00004">
    <property type="entry name" value="AAA"/>
    <property type="match status" value="1"/>
</dbReference>
<dbReference type="GO" id="GO:0016887">
    <property type="term" value="F:ATP hydrolysis activity"/>
    <property type="evidence" value="ECO:0007669"/>
    <property type="project" value="InterPro"/>
</dbReference>
<evidence type="ECO:0000259" key="3">
    <source>
        <dbReference type="SMART" id="SM00382"/>
    </source>
</evidence>
<proteinExistence type="predicted"/>
<dbReference type="PANTHER" id="PTHR23077:SF171">
    <property type="entry name" value="NUCLEAR VALOSIN-CONTAINING PROTEIN-LIKE"/>
    <property type="match status" value="1"/>
</dbReference>
<dbReference type="Gene3D" id="1.10.8.60">
    <property type="match status" value="1"/>
</dbReference>
<protein>
    <recommendedName>
        <fullName evidence="3">AAA+ ATPase domain-containing protein</fullName>
    </recommendedName>
</protein>
<dbReference type="AlphaFoldDB" id="A0A2V3J2V3"/>
<keyword evidence="5" id="KW-1185">Reference proteome</keyword>
<dbReference type="InterPro" id="IPR003593">
    <property type="entry name" value="AAA+_ATPase"/>
</dbReference>
<sequence>MTQASESSRPACAQSLVFRLSWKSRAARTASAPLLRDFFLTQQLPPPGVPYELPFSSLGFTVFVEKCDPEDAVHTAESTHVYLLPPVPPSLNPPPVPTIETSPPLHAVLSRGLQMKPFAPKSILLEGEQRSGKSTIAAHAVVRSNATLIRLQPTHLSASNGTALLNTLKYYANAAASVAPAVLMLDDAHLTFAPFLNSYAAVFLALREHMRAITSVVLLVLTTKRTNIHPTVSTSFDLVLGLPPRRNHKRRPAPNKEDVERSWSDIRTKLPGAQEAEKYLKRLLYHPIVFEESLIKLSVRTPRAILLYGAPGTGKTSLIKAAAEATHTSVLSLQAATLARGEVGESERLLRQSFERAAADPPALVFLDEIDALFAPTLRRLPAVLGEVLDTLPSGVKVVAATNAPWMIAKSLLRPGRFDRCVLVELPNSYERRQIGQVFATRMMVEESIAAQICLRAESTSGVSGADIMGACRRAAFNAMSNDRSISVQDIDIGFDQTKPSVHTDAAENIAKWRPP</sequence>
<dbReference type="Gene3D" id="3.40.50.300">
    <property type="entry name" value="P-loop containing nucleotide triphosphate hydrolases"/>
    <property type="match status" value="2"/>
</dbReference>
<dbReference type="InterPro" id="IPR050168">
    <property type="entry name" value="AAA_ATPase_domain"/>
</dbReference>
<evidence type="ECO:0000256" key="1">
    <source>
        <dbReference type="ARBA" id="ARBA00022741"/>
    </source>
</evidence>
<evidence type="ECO:0000256" key="2">
    <source>
        <dbReference type="ARBA" id="ARBA00022840"/>
    </source>
</evidence>
<name>A0A2V3J2V3_9FLOR</name>
<keyword evidence="2" id="KW-0067">ATP-binding</keyword>
<dbReference type="GO" id="GO:0005524">
    <property type="term" value="F:ATP binding"/>
    <property type="evidence" value="ECO:0007669"/>
    <property type="project" value="UniProtKB-KW"/>
</dbReference>
<dbReference type="Proteomes" id="UP000247409">
    <property type="component" value="Unassembled WGS sequence"/>
</dbReference>
<evidence type="ECO:0000313" key="4">
    <source>
        <dbReference type="EMBL" id="PXF48663.1"/>
    </source>
</evidence>
<feature type="domain" description="AAA+ ATPase" evidence="3">
    <location>
        <begin position="119"/>
        <end position="244"/>
    </location>
</feature>
<dbReference type="STRING" id="448386.A0A2V3J2V3"/>
<dbReference type="InterPro" id="IPR041569">
    <property type="entry name" value="AAA_lid_3"/>
</dbReference>
<dbReference type="EMBL" id="NBIV01000012">
    <property type="protein sequence ID" value="PXF48663.1"/>
    <property type="molecule type" value="Genomic_DNA"/>
</dbReference>
<dbReference type="PANTHER" id="PTHR23077">
    <property type="entry name" value="AAA-FAMILY ATPASE"/>
    <property type="match status" value="1"/>
</dbReference>
<dbReference type="Pfam" id="PF17862">
    <property type="entry name" value="AAA_lid_3"/>
    <property type="match status" value="1"/>
</dbReference>
<gene>
    <name evidence="4" type="ORF">BWQ96_01515</name>
</gene>
<dbReference type="InterPro" id="IPR003959">
    <property type="entry name" value="ATPase_AAA_core"/>
</dbReference>
<dbReference type="OrthoDB" id="10254455at2759"/>